<name>A0A9W6ZTG6_9STRA</name>
<dbReference type="Proteomes" id="UP001165082">
    <property type="component" value="Unassembled WGS sequence"/>
</dbReference>
<evidence type="ECO:0000313" key="2">
    <source>
        <dbReference type="EMBL" id="GMH56813.1"/>
    </source>
</evidence>
<feature type="compositionally biased region" description="Low complexity" evidence="1">
    <location>
        <begin position="97"/>
        <end position="114"/>
    </location>
</feature>
<feature type="compositionally biased region" description="Low complexity" evidence="1">
    <location>
        <begin position="71"/>
        <end position="82"/>
    </location>
</feature>
<proteinExistence type="predicted"/>
<accession>A0A9W6ZTG6</accession>
<protein>
    <submittedName>
        <fullName evidence="2">Uncharacterized protein</fullName>
    </submittedName>
</protein>
<dbReference type="EMBL" id="BRXZ01006190">
    <property type="protein sequence ID" value="GMH56813.1"/>
    <property type="molecule type" value="Genomic_DNA"/>
</dbReference>
<gene>
    <name evidence="2" type="ORF">TrRE_jg12105</name>
</gene>
<keyword evidence="3" id="KW-1185">Reference proteome</keyword>
<reference evidence="2" key="1">
    <citation type="submission" date="2022-07" db="EMBL/GenBank/DDBJ databases">
        <title>Genome analysis of Parmales, a sister group of diatoms, reveals the evolutionary specialization of diatoms from phago-mixotrophs to photoautotrophs.</title>
        <authorList>
            <person name="Ban H."/>
            <person name="Sato S."/>
            <person name="Yoshikawa S."/>
            <person name="Kazumasa Y."/>
            <person name="Nakamura Y."/>
            <person name="Ichinomiya M."/>
            <person name="Saitoh K."/>
            <person name="Sato N."/>
            <person name="Blanc-Mathieu R."/>
            <person name="Endo H."/>
            <person name="Kuwata A."/>
            <person name="Ogata H."/>
        </authorList>
    </citation>
    <scope>NUCLEOTIDE SEQUENCE</scope>
</reference>
<feature type="region of interest" description="Disordered" evidence="1">
    <location>
        <begin position="357"/>
        <end position="385"/>
    </location>
</feature>
<sequence>MASISPEPIDADGSIPRSSRRNAGSPDFNIADLASQAFPNSQNPSSEPSNAPENLLDFATSNSIESEPPYSSSGGANSTRSSSGERRNAAESPLDFATSNSNSSSGRANSTRSNRVSRRETDTFDPSYEYEVGILQHVEEHRELLEKLMTRAVSQEPIEEHTQVDEEIGLDVRLANITQDDAENVLDFILEENFNGVLRKHTLLDESSTIYDASGETRTIVFWQHYVDNFTKIMEYVLEITVNSSSDNNDNKIIDLKSVDEEDLPEDVLNKLERIVAETTANLESRRQRFFRAEIEGNIRLTNIHFEQCAITMALSVDVEEREARMVDNSPISPKGIGKIISKRISKMKTSTVSRLSGGFSIRGSKRNSTRKSPKSSTRKSGKLMRDFSTRKSGKLMRAMSSVVNFSNSTLSGLNLVDNFSTLTKSIKAILELVASNFRDSSRIDERMRRHLIEEIMPNVPPLSGPESDMLERVEVFESKMFEKGARINKALKDGDDRYMWWDESECWGAIRMTLDRLMEGRNYKGYLGKELKEQEASI</sequence>
<dbReference type="AlphaFoldDB" id="A0A9W6ZTG6"/>
<feature type="compositionally biased region" description="Basic residues" evidence="1">
    <location>
        <begin position="364"/>
        <end position="383"/>
    </location>
</feature>
<comment type="caution">
    <text evidence="2">The sequence shown here is derived from an EMBL/GenBank/DDBJ whole genome shotgun (WGS) entry which is preliminary data.</text>
</comment>
<evidence type="ECO:0000313" key="3">
    <source>
        <dbReference type="Proteomes" id="UP001165082"/>
    </source>
</evidence>
<organism evidence="2 3">
    <name type="scientific">Triparma retinervis</name>
    <dbReference type="NCBI Taxonomy" id="2557542"/>
    <lineage>
        <taxon>Eukaryota</taxon>
        <taxon>Sar</taxon>
        <taxon>Stramenopiles</taxon>
        <taxon>Ochrophyta</taxon>
        <taxon>Bolidophyceae</taxon>
        <taxon>Parmales</taxon>
        <taxon>Triparmaceae</taxon>
        <taxon>Triparma</taxon>
    </lineage>
</organism>
<feature type="region of interest" description="Disordered" evidence="1">
    <location>
        <begin position="1"/>
        <end position="122"/>
    </location>
</feature>
<feature type="compositionally biased region" description="Low complexity" evidence="1">
    <location>
        <begin position="39"/>
        <end position="54"/>
    </location>
</feature>
<evidence type="ECO:0000256" key="1">
    <source>
        <dbReference type="SAM" id="MobiDB-lite"/>
    </source>
</evidence>